<dbReference type="InterPro" id="IPR047684">
    <property type="entry name" value="Por_som-like"/>
</dbReference>
<sequence>MPKSPWQKQMLSPVLLSSSLLLASSGIAQASEIVSSNNELLETIQNYSDEEVNGTLGQGVEGAAKFRDVSPSDWAYQALNDLIIRYDCLVGYPDGTFRGNRALSRYEFAAGLNACLNQIERLIAAATADFVTREDLETLRRLMQEFETELASLGTRVDNLEARTAFLEDHQFSTTTRLNGEVLFTVAGIAGDEKVRRRNPRTGAVEAAQGDLDDTVIFGSRVRLNLDTSFTGKDRLRVRLQARNLESFANATRTDMSRLGHDGGPGNNLEVNDLYYRFPVGENLRFFVGTSGLDFDEIADPTNPFFDSGGSGALSRFGRKNPFIFRPTEGTGAGTNIKFNDLISVDLAYLTDDAAIASAGEGLFNGSYTAGVQLNFSEIAEVLDLSFSYLHSYQSSSDVNLTGSTGSRLARRPFLDVNDDPLPTSSERFGVQASWRVTPNINIAGWGGYMAANAEIGGGDADLWTWAANVAFLDLLKEGSVLGLIVGMPPKATSVSNGFSDPSTSILIEAQYRYPVSDNITITPGFMAIFNPEHNSINDTIYIGAIRTRFKF</sequence>
<dbReference type="AlphaFoldDB" id="A0A8J7DW55"/>
<proteinExistence type="inferred from homology"/>
<protein>
    <submittedName>
        <fullName evidence="5">Iron uptake porin</fullName>
    </submittedName>
</protein>
<dbReference type="EMBL" id="JADEWZ010000012">
    <property type="protein sequence ID" value="MBE9116142.1"/>
    <property type="molecule type" value="Genomic_DNA"/>
</dbReference>
<dbReference type="InterPro" id="IPR007049">
    <property type="entry name" value="Carb-sel_porin_OprB"/>
</dbReference>
<dbReference type="InterPro" id="IPR038673">
    <property type="entry name" value="OprB_sf"/>
</dbReference>
<evidence type="ECO:0000256" key="3">
    <source>
        <dbReference type="SAM" id="Coils"/>
    </source>
</evidence>
<evidence type="ECO:0000313" key="6">
    <source>
        <dbReference type="Proteomes" id="UP000654482"/>
    </source>
</evidence>
<evidence type="ECO:0000256" key="2">
    <source>
        <dbReference type="RuleBase" id="RU363072"/>
    </source>
</evidence>
<dbReference type="PANTHER" id="PTHR43308">
    <property type="entry name" value="OUTER MEMBRANE PROTEIN ALPHA-RELATED"/>
    <property type="match status" value="1"/>
</dbReference>
<organism evidence="5 6">
    <name type="scientific">Lusitaniella coriacea LEGE 07157</name>
    <dbReference type="NCBI Taxonomy" id="945747"/>
    <lineage>
        <taxon>Bacteria</taxon>
        <taxon>Bacillati</taxon>
        <taxon>Cyanobacteriota</taxon>
        <taxon>Cyanophyceae</taxon>
        <taxon>Spirulinales</taxon>
        <taxon>Lusitaniellaceae</taxon>
        <taxon>Lusitaniella</taxon>
    </lineage>
</organism>
<dbReference type="Proteomes" id="UP000654482">
    <property type="component" value="Unassembled WGS sequence"/>
</dbReference>
<dbReference type="GO" id="GO:0008643">
    <property type="term" value="P:carbohydrate transport"/>
    <property type="evidence" value="ECO:0007669"/>
    <property type="project" value="InterPro"/>
</dbReference>
<accession>A0A8J7DW55</accession>
<dbReference type="InterPro" id="IPR051465">
    <property type="entry name" value="Cell_Envelope_Struct_Comp"/>
</dbReference>
<feature type="signal peptide" evidence="2">
    <location>
        <begin position="1"/>
        <end position="30"/>
    </location>
</feature>
<feature type="domain" description="SLH" evidence="4">
    <location>
        <begin position="62"/>
        <end position="126"/>
    </location>
</feature>
<dbReference type="Gene3D" id="2.40.160.180">
    <property type="entry name" value="Carbohydrate-selective porin OprB"/>
    <property type="match status" value="1"/>
</dbReference>
<feature type="coiled-coil region" evidence="3">
    <location>
        <begin position="136"/>
        <end position="163"/>
    </location>
</feature>
<dbReference type="Pfam" id="PF04966">
    <property type="entry name" value="OprB"/>
    <property type="match status" value="1"/>
</dbReference>
<dbReference type="NCBIfam" id="NF033921">
    <property type="entry name" value="por_somb"/>
    <property type="match status" value="1"/>
</dbReference>
<reference evidence="5" key="1">
    <citation type="submission" date="2020-10" db="EMBL/GenBank/DDBJ databases">
        <authorList>
            <person name="Castelo-Branco R."/>
            <person name="Eusebio N."/>
            <person name="Adriana R."/>
            <person name="Vieira A."/>
            <person name="Brugerolle De Fraissinette N."/>
            <person name="Rezende De Castro R."/>
            <person name="Schneider M.P."/>
            <person name="Vasconcelos V."/>
            <person name="Leao P.N."/>
        </authorList>
    </citation>
    <scope>NUCLEOTIDE SEQUENCE</scope>
    <source>
        <strain evidence="5">LEGE 07157</strain>
    </source>
</reference>
<comment type="similarity">
    <text evidence="1 2">Belongs to the OprB family.</text>
</comment>
<keyword evidence="2" id="KW-0732">Signal</keyword>
<comment type="caution">
    <text evidence="5">The sequence shown here is derived from an EMBL/GenBank/DDBJ whole genome shotgun (WGS) entry which is preliminary data.</text>
</comment>
<dbReference type="PROSITE" id="PS51272">
    <property type="entry name" value="SLH"/>
    <property type="match status" value="1"/>
</dbReference>
<dbReference type="PANTHER" id="PTHR43308:SF1">
    <property type="entry name" value="OUTER MEMBRANE PROTEIN ALPHA"/>
    <property type="match status" value="1"/>
</dbReference>
<keyword evidence="6" id="KW-1185">Reference proteome</keyword>
<dbReference type="GO" id="GO:0016020">
    <property type="term" value="C:membrane"/>
    <property type="evidence" value="ECO:0007669"/>
    <property type="project" value="InterPro"/>
</dbReference>
<evidence type="ECO:0000256" key="1">
    <source>
        <dbReference type="ARBA" id="ARBA00008769"/>
    </source>
</evidence>
<dbReference type="Pfam" id="PF00395">
    <property type="entry name" value="SLH"/>
    <property type="match status" value="1"/>
</dbReference>
<dbReference type="InterPro" id="IPR001119">
    <property type="entry name" value="SLH_dom"/>
</dbReference>
<evidence type="ECO:0000259" key="4">
    <source>
        <dbReference type="PROSITE" id="PS51272"/>
    </source>
</evidence>
<dbReference type="GO" id="GO:0015288">
    <property type="term" value="F:porin activity"/>
    <property type="evidence" value="ECO:0007669"/>
    <property type="project" value="InterPro"/>
</dbReference>
<keyword evidence="3" id="KW-0175">Coiled coil</keyword>
<gene>
    <name evidence="5" type="ORF">IQ249_09565</name>
</gene>
<feature type="chain" id="PRO_5035339648" evidence="2">
    <location>
        <begin position="31"/>
        <end position="552"/>
    </location>
</feature>
<evidence type="ECO:0000313" key="5">
    <source>
        <dbReference type="EMBL" id="MBE9116142.1"/>
    </source>
</evidence>
<name>A0A8J7DW55_9CYAN</name>
<dbReference type="RefSeq" id="WP_194029240.1">
    <property type="nucleotide sequence ID" value="NZ_JADEWZ010000012.1"/>
</dbReference>